<comment type="cofactor">
    <cofactor evidence="1 5">
        <name>heme</name>
        <dbReference type="ChEBI" id="CHEBI:30413"/>
    </cofactor>
</comment>
<feature type="binding site" description="axial binding residue" evidence="5">
    <location>
        <position position="416"/>
    </location>
    <ligand>
        <name>heme</name>
        <dbReference type="ChEBI" id="CHEBI:30413"/>
    </ligand>
    <ligandPart>
        <name>Fe</name>
        <dbReference type="ChEBI" id="CHEBI:18248"/>
    </ligandPart>
</feature>
<dbReference type="Proteomes" id="UP000193689">
    <property type="component" value="Unassembled WGS sequence"/>
</dbReference>
<dbReference type="PANTHER" id="PTHR24305">
    <property type="entry name" value="CYTOCHROME P450"/>
    <property type="match status" value="1"/>
</dbReference>
<gene>
    <name evidence="7" type="ORF">BCR38DRAFT_339569</name>
</gene>
<evidence type="ECO:0000256" key="6">
    <source>
        <dbReference type="RuleBase" id="RU000461"/>
    </source>
</evidence>
<dbReference type="InterPro" id="IPR050121">
    <property type="entry name" value="Cytochrome_P450_monoxygenase"/>
</dbReference>
<dbReference type="PRINTS" id="PR00385">
    <property type="entry name" value="P450"/>
</dbReference>
<evidence type="ECO:0000256" key="2">
    <source>
        <dbReference type="ARBA" id="ARBA00022617"/>
    </source>
</evidence>
<accession>A0A1Y2E3T2</accession>
<dbReference type="Pfam" id="PF00067">
    <property type="entry name" value="p450"/>
    <property type="match status" value="1"/>
</dbReference>
<dbReference type="PROSITE" id="PS00086">
    <property type="entry name" value="CYTOCHROME_P450"/>
    <property type="match status" value="1"/>
</dbReference>
<dbReference type="InParanoid" id="A0A1Y2E3T2"/>
<dbReference type="GO" id="GO:0020037">
    <property type="term" value="F:heme binding"/>
    <property type="evidence" value="ECO:0007669"/>
    <property type="project" value="InterPro"/>
</dbReference>
<proteinExistence type="inferred from homology"/>
<keyword evidence="6" id="KW-0560">Oxidoreductase</keyword>
<protein>
    <submittedName>
        <fullName evidence="7">Benzoate 4-monooxygenase cytochrome P450</fullName>
    </submittedName>
</protein>
<dbReference type="GeneID" id="63771921"/>
<comment type="similarity">
    <text evidence="6">Belongs to the cytochrome P450 family.</text>
</comment>
<dbReference type="OrthoDB" id="1470350at2759"/>
<dbReference type="GO" id="GO:0004497">
    <property type="term" value="F:monooxygenase activity"/>
    <property type="evidence" value="ECO:0007669"/>
    <property type="project" value="UniProtKB-KW"/>
</dbReference>
<dbReference type="CDD" id="cd11058">
    <property type="entry name" value="CYP60B-like"/>
    <property type="match status" value="1"/>
</dbReference>
<keyword evidence="4 5" id="KW-0408">Iron</keyword>
<comment type="caution">
    <text evidence="7">The sequence shown here is derived from an EMBL/GenBank/DDBJ whole genome shotgun (WGS) entry which is preliminary data.</text>
</comment>
<dbReference type="STRING" id="1141098.A0A1Y2E3T2"/>
<evidence type="ECO:0000256" key="4">
    <source>
        <dbReference type="ARBA" id="ARBA00023004"/>
    </source>
</evidence>
<reference evidence="7 8" key="1">
    <citation type="submission" date="2016-07" db="EMBL/GenBank/DDBJ databases">
        <title>Pervasive Adenine N6-methylation of Active Genes in Fungi.</title>
        <authorList>
            <consortium name="DOE Joint Genome Institute"/>
            <person name="Mondo S.J."/>
            <person name="Dannebaum R.O."/>
            <person name="Kuo R.C."/>
            <person name="Labutti K."/>
            <person name="Haridas S."/>
            <person name="Kuo A."/>
            <person name="Salamov A."/>
            <person name="Ahrendt S.R."/>
            <person name="Lipzen A."/>
            <person name="Sullivan W."/>
            <person name="Andreopoulos W.B."/>
            <person name="Clum A."/>
            <person name="Lindquist E."/>
            <person name="Daum C."/>
            <person name="Ramamoorthy G.K."/>
            <person name="Gryganskyi A."/>
            <person name="Culley D."/>
            <person name="Magnuson J.K."/>
            <person name="James T.Y."/>
            <person name="O'Malley M.A."/>
            <person name="Stajich J.E."/>
            <person name="Spatafora J.W."/>
            <person name="Visel A."/>
            <person name="Grigoriev I.V."/>
        </authorList>
    </citation>
    <scope>NUCLEOTIDE SEQUENCE [LARGE SCALE GENOMIC DNA]</scope>
    <source>
        <strain evidence="7 8">CBS 129021</strain>
    </source>
</reference>
<name>A0A1Y2E3T2_9PEZI</name>
<keyword evidence="2 5" id="KW-0349">Heme</keyword>
<dbReference type="RefSeq" id="XP_040717182.1">
    <property type="nucleotide sequence ID" value="XM_040855709.1"/>
</dbReference>
<keyword evidence="8" id="KW-1185">Reference proteome</keyword>
<dbReference type="GO" id="GO:0005506">
    <property type="term" value="F:iron ion binding"/>
    <property type="evidence" value="ECO:0007669"/>
    <property type="project" value="InterPro"/>
</dbReference>
<organism evidence="7 8">
    <name type="scientific">Pseudomassariella vexata</name>
    <dbReference type="NCBI Taxonomy" id="1141098"/>
    <lineage>
        <taxon>Eukaryota</taxon>
        <taxon>Fungi</taxon>
        <taxon>Dikarya</taxon>
        <taxon>Ascomycota</taxon>
        <taxon>Pezizomycotina</taxon>
        <taxon>Sordariomycetes</taxon>
        <taxon>Xylariomycetidae</taxon>
        <taxon>Amphisphaeriales</taxon>
        <taxon>Pseudomassariaceae</taxon>
        <taxon>Pseudomassariella</taxon>
    </lineage>
</organism>
<evidence type="ECO:0000256" key="3">
    <source>
        <dbReference type="ARBA" id="ARBA00022723"/>
    </source>
</evidence>
<dbReference type="InterPro" id="IPR017972">
    <property type="entry name" value="Cyt_P450_CS"/>
</dbReference>
<evidence type="ECO:0000256" key="1">
    <source>
        <dbReference type="ARBA" id="ARBA00001971"/>
    </source>
</evidence>
<evidence type="ECO:0000313" key="7">
    <source>
        <dbReference type="EMBL" id="ORY66218.1"/>
    </source>
</evidence>
<dbReference type="SUPFAM" id="SSF48264">
    <property type="entry name" value="Cytochrome P450"/>
    <property type="match status" value="1"/>
</dbReference>
<dbReference type="PRINTS" id="PR00463">
    <property type="entry name" value="EP450I"/>
</dbReference>
<keyword evidence="3 5" id="KW-0479">Metal-binding</keyword>
<dbReference type="InterPro" id="IPR002401">
    <property type="entry name" value="Cyt_P450_E_grp-I"/>
</dbReference>
<dbReference type="FunFam" id="1.10.630.10:FF:000129">
    <property type="entry name" value="Benzoate 4-monooxygenase cytochrome P450"/>
    <property type="match status" value="1"/>
</dbReference>
<sequence>MKWFNARRHPLSRFPGPFHARFSNFSYCKRFLGGRQPYDMLKLHERYGPVVRVGPNELAFNTANSWKDIYEKRKGHKPFIKSDFYDGGNFADEAHSIVSERDPDKHAYMRKYLRGAFSDRSLREQEYIIREHIDQFIERISEAGCSPGGIDIVMWFNLATFDIIGSLAFGQSFGGVASGNEHFWVSIVVKSLRMGALADTFKRFPLLAAIFQRMFPQVLSRLIEDSKRHQAYTMDLVQKRIKQKSDRRDFLTNILEARETDRVSDVQIAAHASDFVIAGSETTATALSCITYYLQRNPDVLQNLRREIRDTFKSYDEIDGVSTTSLPYLNAVILEGMRLYPPLPFPLPRVVPEGGDMVDGHFIPGGTIVSTNPFAASMSSENFRDPYKFDPERWLTSDPQDILDASQPFSLGPRGCLGKSLGWLEMRLFLAKIHYKYDLELVDPALDWHAQSEMHTLWQKPALKMIVRPRKH</sequence>
<dbReference type="GO" id="GO:0016705">
    <property type="term" value="F:oxidoreductase activity, acting on paired donors, with incorporation or reduction of molecular oxygen"/>
    <property type="evidence" value="ECO:0007669"/>
    <property type="project" value="InterPro"/>
</dbReference>
<evidence type="ECO:0000313" key="8">
    <source>
        <dbReference type="Proteomes" id="UP000193689"/>
    </source>
</evidence>
<dbReference type="AlphaFoldDB" id="A0A1Y2E3T2"/>
<dbReference type="Gene3D" id="1.10.630.10">
    <property type="entry name" value="Cytochrome P450"/>
    <property type="match status" value="1"/>
</dbReference>
<dbReference type="InterPro" id="IPR036396">
    <property type="entry name" value="Cyt_P450_sf"/>
</dbReference>
<dbReference type="PANTHER" id="PTHR24305:SF161">
    <property type="entry name" value="P450, PUTATIVE (EUROFUNG)-RELATED"/>
    <property type="match status" value="1"/>
</dbReference>
<dbReference type="EMBL" id="MCFJ01000005">
    <property type="protein sequence ID" value="ORY66218.1"/>
    <property type="molecule type" value="Genomic_DNA"/>
</dbReference>
<keyword evidence="6 7" id="KW-0503">Monooxygenase</keyword>
<evidence type="ECO:0000256" key="5">
    <source>
        <dbReference type="PIRSR" id="PIRSR602401-1"/>
    </source>
</evidence>
<dbReference type="InterPro" id="IPR001128">
    <property type="entry name" value="Cyt_P450"/>
</dbReference>